<keyword evidence="5 12" id="KW-0812">Transmembrane</keyword>
<comment type="subcellular location">
    <subcellularLocation>
        <location evidence="1">Membrane</location>
        <topology evidence="1">Multi-pass membrane protein</topology>
    </subcellularLocation>
</comment>
<dbReference type="GO" id="GO:0016780">
    <property type="term" value="F:phosphotransferase activity, for other substituted phosphate groups"/>
    <property type="evidence" value="ECO:0007669"/>
    <property type="project" value="InterPro"/>
</dbReference>
<evidence type="ECO:0000256" key="10">
    <source>
        <dbReference type="ARBA" id="ARBA00023264"/>
    </source>
</evidence>
<dbReference type="PANTHER" id="PTHR14269">
    <property type="entry name" value="CDP-DIACYLGLYCEROL--GLYCEROL-3-PHOSPHATE 3-PHOSPHATIDYLTRANSFERASE-RELATED"/>
    <property type="match status" value="1"/>
</dbReference>
<gene>
    <name evidence="13" type="ORF">UW63_C0004G0006</name>
</gene>
<keyword evidence="8 12" id="KW-0472">Membrane</keyword>
<dbReference type="InterPro" id="IPR048254">
    <property type="entry name" value="CDP_ALCOHOL_P_TRANSF_CS"/>
</dbReference>
<comment type="similarity">
    <text evidence="2 11">Belongs to the CDP-alcohol phosphatidyltransferase class-I family.</text>
</comment>
<name>A0A0G1JKQ0_9BACT</name>
<comment type="caution">
    <text evidence="13">The sequence shown here is derived from an EMBL/GenBank/DDBJ whole genome shotgun (WGS) entry which is preliminary data.</text>
</comment>
<organism evidence="13 14">
    <name type="scientific">Candidatus Uhrbacteria bacterium GW2011_GWF2_44_350</name>
    <dbReference type="NCBI Taxonomy" id="1619000"/>
    <lineage>
        <taxon>Bacteria</taxon>
        <taxon>Candidatus Uhriibacteriota</taxon>
    </lineage>
</organism>
<keyword evidence="6 12" id="KW-1133">Transmembrane helix</keyword>
<dbReference type="Gene3D" id="1.20.120.1760">
    <property type="match status" value="1"/>
</dbReference>
<feature type="transmembrane region" description="Helical" evidence="12">
    <location>
        <begin position="125"/>
        <end position="143"/>
    </location>
</feature>
<sequence length="206" mass="23547">MFSRFLDFLKHFHPSAERDPYRLFPHDHLMKFLILPLIPRFVLPNHVTILRILMTPFVLWFLYTGQYAIGVPLFFVAALTDAIDGSLARVRKQITPWGTIVDPIADKLLIGLVVLLFVIQYFGLFFGLLILFFEIVIIVGGLIRKHQGKFVSANVFGKIKMFLQVAGVLFLFISLWMDFDLFRSVSFGAFTVAIVFALLSLLSYGI</sequence>
<keyword evidence="4 11" id="KW-0808">Transferase</keyword>
<dbReference type="InterPro" id="IPR050324">
    <property type="entry name" value="CDP-alcohol_PTase-I"/>
</dbReference>
<dbReference type="AlphaFoldDB" id="A0A0G1JKQ0"/>
<proteinExistence type="inferred from homology"/>
<dbReference type="PANTHER" id="PTHR14269:SF62">
    <property type="entry name" value="CDP-DIACYLGLYCEROL--GLYCEROL-3-PHOSPHATE 3-PHOSPHATIDYLTRANSFERASE 1, CHLOROPLASTIC"/>
    <property type="match status" value="1"/>
</dbReference>
<evidence type="ECO:0000256" key="2">
    <source>
        <dbReference type="ARBA" id="ARBA00010441"/>
    </source>
</evidence>
<evidence type="ECO:0000256" key="1">
    <source>
        <dbReference type="ARBA" id="ARBA00004141"/>
    </source>
</evidence>
<evidence type="ECO:0000256" key="9">
    <source>
        <dbReference type="ARBA" id="ARBA00023209"/>
    </source>
</evidence>
<keyword evidence="7" id="KW-0443">Lipid metabolism</keyword>
<dbReference type="GO" id="GO:0046474">
    <property type="term" value="P:glycerophospholipid biosynthetic process"/>
    <property type="evidence" value="ECO:0007669"/>
    <property type="project" value="TreeGrafter"/>
</dbReference>
<dbReference type="Proteomes" id="UP000034154">
    <property type="component" value="Unassembled WGS sequence"/>
</dbReference>
<evidence type="ECO:0000256" key="5">
    <source>
        <dbReference type="ARBA" id="ARBA00022692"/>
    </source>
</evidence>
<dbReference type="InterPro" id="IPR043130">
    <property type="entry name" value="CDP-OH_PTrfase_TM_dom"/>
</dbReference>
<dbReference type="Pfam" id="PF01066">
    <property type="entry name" value="CDP-OH_P_transf"/>
    <property type="match status" value="1"/>
</dbReference>
<accession>A0A0G1JKQ0</accession>
<reference evidence="13 14" key="1">
    <citation type="journal article" date="2015" name="Nature">
        <title>rRNA introns, odd ribosomes, and small enigmatic genomes across a large radiation of phyla.</title>
        <authorList>
            <person name="Brown C.T."/>
            <person name="Hug L.A."/>
            <person name="Thomas B.C."/>
            <person name="Sharon I."/>
            <person name="Castelle C.J."/>
            <person name="Singh A."/>
            <person name="Wilkins M.J."/>
            <person name="Williams K.H."/>
            <person name="Banfield J.F."/>
        </authorList>
    </citation>
    <scope>NUCLEOTIDE SEQUENCE [LARGE SCALE GENOMIC DNA]</scope>
</reference>
<evidence type="ECO:0000256" key="7">
    <source>
        <dbReference type="ARBA" id="ARBA00023098"/>
    </source>
</evidence>
<evidence type="ECO:0000256" key="12">
    <source>
        <dbReference type="SAM" id="Phobius"/>
    </source>
</evidence>
<keyword evidence="10" id="KW-1208">Phospholipid metabolism</keyword>
<evidence type="ECO:0000256" key="8">
    <source>
        <dbReference type="ARBA" id="ARBA00023136"/>
    </source>
</evidence>
<dbReference type="EMBL" id="LCJB01000004">
    <property type="protein sequence ID" value="KKT71950.1"/>
    <property type="molecule type" value="Genomic_DNA"/>
</dbReference>
<keyword evidence="9" id="KW-0594">Phospholipid biosynthesis</keyword>
<dbReference type="PATRIC" id="fig|1619000.3.peg.95"/>
<feature type="transmembrane region" description="Helical" evidence="12">
    <location>
        <begin position="60"/>
        <end position="79"/>
    </location>
</feature>
<evidence type="ECO:0000313" key="13">
    <source>
        <dbReference type="EMBL" id="KKT71950.1"/>
    </source>
</evidence>
<dbReference type="InterPro" id="IPR000462">
    <property type="entry name" value="CDP-OH_P_trans"/>
</dbReference>
<keyword evidence="3" id="KW-0444">Lipid biosynthesis</keyword>
<evidence type="ECO:0000256" key="3">
    <source>
        <dbReference type="ARBA" id="ARBA00022516"/>
    </source>
</evidence>
<evidence type="ECO:0000256" key="4">
    <source>
        <dbReference type="ARBA" id="ARBA00022679"/>
    </source>
</evidence>
<feature type="transmembrane region" description="Helical" evidence="12">
    <location>
        <begin position="182"/>
        <end position="204"/>
    </location>
</feature>
<evidence type="ECO:0000256" key="11">
    <source>
        <dbReference type="RuleBase" id="RU003750"/>
    </source>
</evidence>
<protein>
    <submittedName>
        <fullName evidence="13">CDP-diacylglycerol-glycerol-3-phosphate 3-phosphatidyltransferase</fullName>
    </submittedName>
</protein>
<evidence type="ECO:0000256" key="6">
    <source>
        <dbReference type="ARBA" id="ARBA00022989"/>
    </source>
</evidence>
<evidence type="ECO:0000313" key="14">
    <source>
        <dbReference type="Proteomes" id="UP000034154"/>
    </source>
</evidence>
<dbReference type="GO" id="GO:0016020">
    <property type="term" value="C:membrane"/>
    <property type="evidence" value="ECO:0007669"/>
    <property type="project" value="UniProtKB-SubCell"/>
</dbReference>
<feature type="transmembrane region" description="Helical" evidence="12">
    <location>
        <begin position="155"/>
        <end position="176"/>
    </location>
</feature>
<dbReference type="PROSITE" id="PS00379">
    <property type="entry name" value="CDP_ALCOHOL_P_TRANSF"/>
    <property type="match status" value="1"/>
</dbReference>